<protein>
    <submittedName>
        <fullName evidence="1">Uncharacterized protein</fullName>
    </submittedName>
</protein>
<proteinExistence type="predicted"/>
<keyword evidence="2" id="KW-1185">Reference proteome</keyword>
<evidence type="ECO:0000313" key="2">
    <source>
        <dbReference type="Proteomes" id="UP001516464"/>
    </source>
</evidence>
<evidence type="ECO:0000313" key="1">
    <source>
        <dbReference type="EMBL" id="KAF7684609.1"/>
    </source>
</evidence>
<name>A0ABQ7I2J4_9MICR</name>
<organism evidence="1 2">
    <name type="scientific">Astathelohania contejeani</name>
    <dbReference type="NCBI Taxonomy" id="164912"/>
    <lineage>
        <taxon>Eukaryota</taxon>
        <taxon>Fungi</taxon>
        <taxon>Fungi incertae sedis</taxon>
        <taxon>Microsporidia</taxon>
        <taxon>Astathelohaniidae</taxon>
        <taxon>Astathelohania</taxon>
    </lineage>
</organism>
<sequence>MISNYNFTNDLLNLILLETNNIKSISYVPKAEPEITPLNNPDLKIYKSYLDTIHDYLNYFSKLEKKLENGEFEKNSQIIEFYIIRHKQKSFFDHLDDYNNSILYSDNPKLFSKLNSKYFNEEALEYLLDCNDFVSKIDKRKIYLAPYKMAHWYKKNKIENKYMDLINEALNYAIAMEDEEIDIYFGDK</sequence>
<gene>
    <name evidence="1" type="ORF">TCON_0209</name>
</gene>
<comment type="caution">
    <text evidence="1">The sequence shown here is derived from an EMBL/GenBank/DDBJ whole genome shotgun (WGS) entry which is preliminary data.</text>
</comment>
<dbReference type="EMBL" id="SBIQ01000007">
    <property type="protein sequence ID" value="KAF7684609.1"/>
    <property type="molecule type" value="Genomic_DNA"/>
</dbReference>
<reference evidence="1 2" key="1">
    <citation type="submission" date="2019-01" db="EMBL/GenBank/DDBJ databases">
        <title>Genomes sequencing and comparative genomics of infectious freshwater microsporidia, Cucumispora dikerogammari and Thelohania contejeani.</title>
        <authorList>
            <person name="Cormier A."/>
            <person name="Giraud I."/>
            <person name="Wattier R."/>
            <person name="Teixeira M."/>
            <person name="Grandjean F."/>
            <person name="Rigaud T."/>
            <person name="Cordaux R."/>
        </authorList>
    </citation>
    <scope>NUCLEOTIDE SEQUENCE [LARGE SCALE GENOMIC DNA]</scope>
    <source>
        <strain evidence="1">T1</strain>
        <tissue evidence="1">Spores</tissue>
    </source>
</reference>
<dbReference type="Proteomes" id="UP001516464">
    <property type="component" value="Unassembled WGS sequence"/>
</dbReference>
<accession>A0ABQ7I2J4</accession>